<dbReference type="GO" id="GO:0016740">
    <property type="term" value="F:transferase activity"/>
    <property type="evidence" value="ECO:0007669"/>
    <property type="project" value="InterPro"/>
</dbReference>
<evidence type="ECO:0000313" key="3">
    <source>
        <dbReference type="EMBL" id="KAE9591921.1"/>
    </source>
</evidence>
<feature type="domain" description="Trichome birefringence-like C-terminal" evidence="2">
    <location>
        <begin position="39"/>
        <end position="84"/>
    </location>
</feature>
<dbReference type="InterPro" id="IPR026057">
    <property type="entry name" value="TBL_C"/>
</dbReference>
<gene>
    <name evidence="3" type="ORF">Lalb_Chr20g0123801</name>
</gene>
<dbReference type="EMBL" id="WOCE01000020">
    <property type="protein sequence ID" value="KAE9591921.1"/>
    <property type="molecule type" value="Genomic_DNA"/>
</dbReference>
<evidence type="ECO:0000313" key="4">
    <source>
        <dbReference type="Proteomes" id="UP000447434"/>
    </source>
</evidence>
<keyword evidence="4" id="KW-1185">Reference proteome</keyword>
<reference evidence="4" key="1">
    <citation type="journal article" date="2020" name="Nat. Commun.">
        <title>Genome sequence of the cluster root forming white lupin.</title>
        <authorList>
            <person name="Hufnagel B."/>
            <person name="Marques A."/>
            <person name="Soriano A."/>
            <person name="Marques L."/>
            <person name="Divol F."/>
            <person name="Doumas P."/>
            <person name="Sallet E."/>
            <person name="Mancinotti D."/>
            <person name="Carrere S."/>
            <person name="Marande W."/>
            <person name="Arribat S."/>
            <person name="Keller J."/>
            <person name="Huneau C."/>
            <person name="Blein T."/>
            <person name="Aime D."/>
            <person name="Laguerre M."/>
            <person name="Taylor J."/>
            <person name="Schubert V."/>
            <person name="Nelson M."/>
            <person name="Geu-Flores F."/>
            <person name="Crespi M."/>
            <person name="Gallardo-Guerrero K."/>
            <person name="Delaux P.-M."/>
            <person name="Salse J."/>
            <person name="Berges H."/>
            <person name="Guyot R."/>
            <person name="Gouzy J."/>
            <person name="Peret B."/>
        </authorList>
    </citation>
    <scope>NUCLEOTIDE SEQUENCE [LARGE SCALE GENOMIC DNA]</scope>
    <source>
        <strain evidence="4">cv. Amiga</strain>
    </source>
</reference>
<evidence type="ECO:0000256" key="1">
    <source>
        <dbReference type="ARBA" id="ARBA00007727"/>
    </source>
</evidence>
<organism evidence="3 4">
    <name type="scientific">Lupinus albus</name>
    <name type="common">White lupine</name>
    <name type="synonym">Lupinus termis</name>
    <dbReference type="NCBI Taxonomy" id="3870"/>
    <lineage>
        <taxon>Eukaryota</taxon>
        <taxon>Viridiplantae</taxon>
        <taxon>Streptophyta</taxon>
        <taxon>Embryophyta</taxon>
        <taxon>Tracheophyta</taxon>
        <taxon>Spermatophyta</taxon>
        <taxon>Magnoliopsida</taxon>
        <taxon>eudicotyledons</taxon>
        <taxon>Gunneridae</taxon>
        <taxon>Pentapetalae</taxon>
        <taxon>rosids</taxon>
        <taxon>fabids</taxon>
        <taxon>Fabales</taxon>
        <taxon>Fabaceae</taxon>
        <taxon>Papilionoideae</taxon>
        <taxon>50 kb inversion clade</taxon>
        <taxon>genistoids sensu lato</taxon>
        <taxon>core genistoids</taxon>
        <taxon>Genisteae</taxon>
        <taxon>Lupinus</taxon>
    </lineage>
</organism>
<dbReference type="Pfam" id="PF13839">
    <property type="entry name" value="PC-Esterase"/>
    <property type="match status" value="1"/>
</dbReference>
<comment type="caution">
    <text evidence="3">The sequence shown here is derived from an EMBL/GenBank/DDBJ whole genome shotgun (WGS) entry which is preliminary data.</text>
</comment>
<comment type="similarity">
    <text evidence="1">Belongs to the PC-esterase family. TBL subfamily.</text>
</comment>
<name>A0A6A4NSF5_LUPAL</name>
<proteinExistence type="inferred from homology"/>
<sequence length="104" mass="11933">MPNLSVSDLLPNSLSLSKFIIFFVIIHMLIENAKAIWREPLDVTKLALLRPDAHPRAYINHFPYANDCVHWCLPLPGPINTLNENGKAKELRESKNGLWMWLSI</sequence>
<dbReference type="AlphaFoldDB" id="A0A6A4NSF5"/>
<dbReference type="OrthoDB" id="630188at2759"/>
<dbReference type="Proteomes" id="UP000447434">
    <property type="component" value="Chromosome 20"/>
</dbReference>
<evidence type="ECO:0000259" key="2">
    <source>
        <dbReference type="Pfam" id="PF13839"/>
    </source>
</evidence>
<accession>A0A6A4NSF5</accession>
<protein>
    <submittedName>
        <fullName evidence="3">Putative PC-Esterase</fullName>
    </submittedName>
</protein>